<reference evidence="1 2" key="1">
    <citation type="journal article" date="2019" name="Sci. Rep.">
        <title>Orb-weaving spider Araneus ventricosus genome elucidates the spidroin gene catalogue.</title>
        <authorList>
            <person name="Kono N."/>
            <person name="Nakamura H."/>
            <person name="Ohtoshi R."/>
            <person name="Moran D.A.P."/>
            <person name="Shinohara A."/>
            <person name="Yoshida Y."/>
            <person name="Fujiwara M."/>
            <person name="Mori M."/>
            <person name="Tomita M."/>
            <person name="Arakawa K."/>
        </authorList>
    </citation>
    <scope>NUCLEOTIDE SEQUENCE [LARGE SCALE GENOMIC DNA]</scope>
</reference>
<protein>
    <submittedName>
        <fullName evidence="1">Uncharacterized protein</fullName>
    </submittedName>
</protein>
<evidence type="ECO:0000313" key="2">
    <source>
        <dbReference type="Proteomes" id="UP000499080"/>
    </source>
</evidence>
<evidence type="ECO:0000313" key="1">
    <source>
        <dbReference type="EMBL" id="GBN79132.1"/>
    </source>
</evidence>
<gene>
    <name evidence="1" type="ORF">AVEN_30875_1</name>
</gene>
<dbReference type="OrthoDB" id="445826at2759"/>
<keyword evidence="2" id="KW-1185">Reference proteome</keyword>
<name>A0A4Y2RTC7_ARAVE</name>
<sequence>MVVLYYSRLIYNVRRRLGDQFTVYLPELLGLQFAAEFILSLATTKRVISTRTLDLHFKLWLIQPTHIRCSRLKTELRSLRFQEWQDRWDVTSNKRRHTLKLIHKVSLKHHFWGEVTELLTRHGKFPAHFYRFGIEYNDLCSYGTVDDAMHYMVSCLLTDGLRAQLRIDPLELGILIRDANMTVLGKIARRVRSMLAYIQRH</sequence>
<accession>A0A4Y2RTC7</accession>
<dbReference type="EMBL" id="BGPR01018428">
    <property type="protein sequence ID" value="GBN79132.1"/>
    <property type="molecule type" value="Genomic_DNA"/>
</dbReference>
<comment type="caution">
    <text evidence="1">The sequence shown here is derived from an EMBL/GenBank/DDBJ whole genome shotgun (WGS) entry which is preliminary data.</text>
</comment>
<dbReference type="AlphaFoldDB" id="A0A4Y2RTC7"/>
<dbReference type="Proteomes" id="UP000499080">
    <property type="component" value="Unassembled WGS sequence"/>
</dbReference>
<organism evidence="1 2">
    <name type="scientific">Araneus ventricosus</name>
    <name type="common">Orbweaver spider</name>
    <name type="synonym">Epeira ventricosa</name>
    <dbReference type="NCBI Taxonomy" id="182803"/>
    <lineage>
        <taxon>Eukaryota</taxon>
        <taxon>Metazoa</taxon>
        <taxon>Ecdysozoa</taxon>
        <taxon>Arthropoda</taxon>
        <taxon>Chelicerata</taxon>
        <taxon>Arachnida</taxon>
        <taxon>Araneae</taxon>
        <taxon>Araneomorphae</taxon>
        <taxon>Entelegynae</taxon>
        <taxon>Araneoidea</taxon>
        <taxon>Araneidae</taxon>
        <taxon>Araneus</taxon>
    </lineage>
</organism>
<proteinExistence type="predicted"/>